<reference evidence="1" key="1">
    <citation type="journal article" date="2014" name="Front. Microbiol.">
        <title>High frequency of phylogenetically diverse reductive dehalogenase-homologous genes in deep subseafloor sedimentary metagenomes.</title>
        <authorList>
            <person name="Kawai M."/>
            <person name="Futagami T."/>
            <person name="Toyoda A."/>
            <person name="Takaki Y."/>
            <person name="Nishi S."/>
            <person name="Hori S."/>
            <person name="Arai W."/>
            <person name="Tsubouchi T."/>
            <person name="Morono Y."/>
            <person name="Uchiyama I."/>
            <person name="Ito T."/>
            <person name="Fujiyama A."/>
            <person name="Inagaki F."/>
            <person name="Takami H."/>
        </authorList>
    </citation>
    <scope>NUCLEOTIDE SEQUENCE</scope>
    <source>
        <strain evidence="1">Expedition CK06-06</strain>
    </source>
</reference>
<accession>X1UNL0</accession>
<gene>
    <name evidence="1" type="ORF">S12H4_59867</name>
</gene>
<organism evidence="1">
    <name type="scientific">marine sediment metagenome</name>
    <dbReference type="NCBI Taxonomy" id="412755"/>
    <lineage>
        <taxon>unclassified sequences</taxon>
        <taxon>metagenomes</taxon>
        <taxon>ecological metagenomes</taxon>
    </lineage>
</organism>
<dbReference type="AlphaFoldDB" id="X1UNL0"/>
<name>X1UNL0_9ZZZZ</name>
<proteinExistence type="predicted"/>
<comment type="caution">
    <text evidence="1">The sequence shown here is derived from an EMBL/GenBank/DDBJ whole genome shotgun (WGS) entry which is preliminary data.</text>
</comment>
<evidence type="ECO:0000313" key="1">
    <source>
        <dbReference type="EMBL" id="GAJ19058.1"/>
    </source>
</evidence>
<sequence length="112" mass="12619">MSVRSLRRVWVVIHGFGPPEGEIENAMKIASHIRSKLNIVRVLPSDALALDLLTKLANVVTVGGPIANEWTFKLNEFVNPKYDMTVLREKTPEETYLDWVKSGALRVDGFLK</sequence>
<protein>
    <submittedName>
        <fullName evidence="1">Uncharacterized protein</fullName>
    </submittedName>
</protein>
<dbReference type="EMBL" id="BARW01039255">
    <property type="protein sequence ID" value="GAJ19058.1"/>
    <property type="molecule type" value="Genomic_DNA"/>
</dbReference>
<feature type="non-terminal residue" evidence="1">
    <location>
        <position position="112"/>
    </location>
</feature>